<keyword evidence="2" id="KW-1185">Reference proteome</keyword>
<organism evidence="1 2">
    <name type="scientific">Anabaena sphaerica FACHB-251</name>
    <dbReference type="NCBI Taxonomy" id="2692883"/>
    <lineage>
        <taxon>Bacteria</taxon>
        <taxon>Bacillati</taxon>
        <taxon>Cyanobacteriota</taxon>
        <taxon>Cyanophyceae</taxon>
        <taxon>Nostocales</taxon>
        <taxon>Nostocaceae</taxon>
        <taxon>Anabaena</taxon>
    </lineage>
</organism>
<reference evidence="2" key="1">
    <citation type="journal article" date="2020" name="ISME J.">
        <title>Comparative genomics reveals insights into cyanobacterial evolution and habitat adaptation.</title>
        <authorList>
            <person name="Chen M.Y."/>
            <person name="Teng W.K."/>
            <person name="Zhao L."/>
            <person name="Hu C.X."/>
            <person name="Zhou Y.K."/>
            <person name="Han B.P."/>
            <person name="Song L.R."/>
            <person name="Shu W.S."/>
        </authorList>
    </citation>
    <scope>NUCLEOTIDE SEQUENCE [LARGE SCALE GENOMIC DNA]</scope>
    <source>
        <strain evidence="2">FACHB-251</strain>
    </source>
</reference>
<gene>
    <name evidence="1" type="ORF">H6G06_26665</name>
</gene>
<comment type="caution">
    <text evidence="1">The sequence shown here is derived from an EMBL/GenBank/DDBJ whole genome shotgun (WGS) entry which is preliminary data.</text>
</comment>
<dbReference type="Pfam" id="PF09684">
    <property type="entry name" value="Tail_P2_I"/>
    <property type="match status" value="1"/>
</dbReference>
<dbReference type="AlphaFoldDB" id="A0A927A4U9"/>
<dbReference type="InterPro" id="IPR006521">
    <property type="entry name" value="Tail_protein_I"/>
</dbReference>
<dbReference type="Proteomes" id="UP000662185">
    <property type="component" value="Unassembled WGS sequence"/>
</dbReference>
<proteinExistence type="predicted"/>
<name>A0A927A4U9_9NOST</name>
<dbReference type="RefSeq" id="WP_190565077.1">
    <property type="nucleotide sequence ID" value="NZ_JACJQU010000038.1"/>
</dbReference>
<evidence type="ECO:0000313" key="1">
    <source>
        <dbReference type="EMBL" id="MBD2296960.1"/>
    </source>
</evidence>
<evidence type="ECO:0000313" key="2">
    <source>
        <dbReference type="Proteomes" id="UP000662185"/>
    </source>
</evidence>
<dbReference type="InterPro" id="IPR011748">
    <property type="entry name" value="Unchr_phage_tail-like"/>
</dbReference>
<dbReference type="NCBIfam" id="TIGR02242">
    <property type="entry name" value="tail_TIGR02242"/>
    <property type="match status" value="1"/>
</dbReference>
<protein>
    <submittedName>
        <fullName evidence="1">Phage tail protein</fullName>
    </submittedName>
</protein>
<sequence length="331" mass="38881">MSQAISREILAISLTSMQPPEEAASTNLTLKDSKTDEPINNELLLRPGEVGQMLLRLVNVANRPLQWQLRIVGDFPYDWCEWTQPNFEEIAPNQIVERVINFKVKVDFFENQLILNPENPLLQINYQSQIYIYIDEGREPQLIQYRIFHLLVRPNNTYLNFLPTLYREVDFIGRFVSILEQAFDPAVQTLDTLWAYLDPITAPKALLPFLAHWVGWEMDNRWDIERQRHLIRNAIILYRWHGTRYGLRLYLHLYTGLPLEQIQIREIFEQGFVLGSTYIGEDSMLGGGRPYHFIVELDLEPSNQIDEGLVRDMIERQKPAFCTYDLEINNL</sequence>
<accession>A0A927A4U9</accession>
<dbReference type="EMBL" id="JACJQU010000038">
    <property type="protein sequence ID" value="MBD2296960.1"/>
    <property type="molecule type" value="Genomic_DNA"/>
</dbReference>